<comment type="similarity">
    <text evidence="2 6">Belongs to the FPP/GGPP synthase family.</text>
</comment>
<dbReference type="PROSITE" id="PS00723">
    <property type="entry name" value="POLYPRENYL_SYNTHASE_1"/>
    <property type="match status" value="1"/>
</dbReference>
<comment type="cofactor">
    <cofactor evidence="1">
        <name>Mg(2+)</name>
        <dbReference type="ChEBI" id="CHEBI:18420"/>
    </cofactor>
</comment>
<dbReference type="KEGG" id="orz:FNH13_18130"/>
<dbReference type="InterPro" id="IPR033749">
    <property type="entry name" value="Polyprenyl_synt_CS"/>
</dbReference>
<dbReference type="OrthoDB" id="4497239at2"/>
<dbReference type="SUPFAM" id="SSF48576">
    <property type="entry name" value="Terpenoid synthases"/>
    <property type="match status" value="1"/>
</dbReference>
<keyword evidence="3 6" id="KW-0808">Transferase</keyword>
<proteinExistence type="inferred from homology"/>
<dbReference type="Proteomes" id="UP000315395">
    <property type="component" value="Chromosome"/>
</dbReference>
<protein>
    <submittedName>
        <fullName evidence="8">Polyprenyl synthetase family protein</fullName>
    </submittedName>
</protein>
<reference evidence="8 9" key="1">
    <citation type="submission" date="2019-07" db="EMBL/GenBank/DDBJ databases">
        <title>complete genome sequencing of Ornithinimicrobium sp. H23M54.</title>
        <authorList>
            <person name="Bae J.-W."/>
            <person name="Lee S.-Y."/>
        </authorList>
    </citation>
    <scope>NUCLEOTIDE SEQUENCE [LARGE SCALE GENOMIC DNA]</scope>
    <source>
        <strain evidence="8 9">H23M54</strain>
    </source>
</reference>
<accession>A0A516GEP3</accession>
<dbReference type="InterPro" id="IPR008949">
    <property type="entry name" value="Isoprenoid_synthase_dom_sf"/>
</dbReference>
<evidence type="ECO:0000256" key="5">
    <source>
        <dbReference type="ARBA" id="ARBA00022842"/>
    </source>
</evidence>
<dbReference type="Gene3D" id="1.10.600.10">
    <property type="entry name" value="Farnesyl Diphosphate Synthase"/>
    <property type="match status" value="1"/>
</dbReference>
<dbReference type="SFLD" id="SFLDS00005">
    <property type="entry name" value="Isoprenoid_Synthase_Type_I"/>
    <property type="match status" value="1"/>
</dbReference>
<dbReference type="GO" id="GO:0008299">
    <property type="term" value="P:isoprenoid biosynthetic process"/>
    <property type="evidence" value="ECO:0007669"/>
    <property type="project" value="InterPro"/>
</dbReference>
<dbReference type="AlphaFoldDB" id="A0A516GEP3"/>
<dbReference type="CDD" id="cd00685">
    <property type="entry name" value="Trans_IPPS_HT"/>
    <property type="match status" value="1"/>
</dbReference>
<evidence type="ECO:0000256" key="4">
    <source>
        <dbReference type="ARBA" id="ARBA00022723"/>
    </source>
</evidence>
<keyword evidence="4" id="KW-0479">Metal-binding</keyword>
<feature type="region of interest" description="Disordered" evidence="7">
    <location>
        <begin position="1"/>
        <end position="30"/>
    </location>
</feature>
<evidence type="ECO:0000256" key="2">
    <source>
        <dbReference type="ARBA" id="ARBA00006706"/>
    </source>
</evidence>
<dbReference type="PROSITE" id="PS00444">
    <property type="entry name" value="POLYPRENYL_SYNTHASE_2"/>
    <property type="match status" value="1"/>
</dbReference>
<name>A0A516GEP3_9MICO</name>
<dbReference type="PANTHER" id="PTHR12001:SF85">
    <property type="entry name" value="SHORT CHAIN ISOPRENYL DIPHOSPHATE SYNTHASE"/>
    <property type="match status" value="1"/>
</dbReference>
<keyword evidence="9" id="KW-1185">Reference proteome</keyword>
<feature type="region of interest" description="Disordered" evidence="7">
    <location>
        <begin position="363"/>
        <end position="389"/>
    </location>
</feature>
<dbReference type="EMBL" id="CP041616">
    <property type="protein sequence ID" value="QDO90003.1"/>
    <property type="molecule type" value="Genomic_DNA"/>
</dbReference>
<gene>
    <name evidence="8" type="ORF">FNH13_18130</name>
</gene>
<keyword evidence="5" id="KW-0460">Magnesium</keyword>
<evidence type="ECO:0000256" key="1">
    <source>
        <dbReference type="ARBA" id="ARBA00001946"/>
    </source>
</evidence>
<dbReference type="GO" id="GO:0046872">
    <property type="term" value="F:metal ion binding"/>
    <property type="evidence" value="ECO:0007669"/>
    <property type="project" value="UniProtKB-KW"/>
</dbReference>
<organism evidence="8 9">
    <name type="scientific">Ornithinimicrobium ciconiae</name>
    <dbReference type="NCBI Taxonomy" id="2594265"/>
    <lineage>
        <taxon>Bacteria</taxon>
        <taxon>Bacillati</taxon>
        <taxon>Actinomycetota</taxon>
        <taxon>Actinomycetes</taxon>
        <taxon>Micrococcales</taxon>
        <taxon>Ornithinimicrobiaceae</taxon>
        <taxon>Ornithinimicrobium</taxon>
    </lineage>
</organism>
<evidence type="ECO:0000256" key="3">
    <source>
        <dbReference type="ARBA" id="ARBA00022679"/>
    </source>
</evidence>
<dbReference type="Pfam" id="PF00348">
    <property type="entry name" value="polyprenyl_synt"/>
    <property type="match status" value="1"/>
</dbReference>
<sequence>MFVSGASWGDTPPTEQLRTVPDAGDDPEMTTAATATGRFFATGHSQVVDEHDRILWQTLQGQTEGGKRFRPALLTRLYTALGGQDHQVAGAVGESIELLHTAFVIHDDVIDGDQVRRGRPNLGGTFDARARALGAATDRARHYGEAAGILAGDLALAGAVRTIALCGAPAHVVVRLLDLLEEVLHRSAAGELADVRVSMTADASLQETLDIAEWKTAAYSFELPLRAAAILADSSTEVCSALAAVGRCLGTAFQLLDDLDGVFGQQEQTGKDPLSDLREGKCTALVTFARATPEWEELARHVGDPSITSDNARRARELLAACGARRAVETLVHDLRETALAGAAMLPAEARATLRDMIESLVPDDRGQPVPVTADGATAPSLTSLQGAA</sequence>
<dbReference type="GO" id="GO:0004659">
    <property type="term" value="F:prenyltransferase activity"/>
    <property type="evidence" value="ECO:0007669"/>
    <property type="project" value="InterPro"/>
</dbReference>
<evidence type="ECO:0000313" key="8">
    <source>
        <dbReference type="EMBL" id="QDO90003.1"/>
    </source>
</evidence>
<evidence type="ECO:0000256" key="6">
    <source>
        <dbReference type="RuleBase" id="RU004466"/>
    </source>
</evidence>
<evidence type="ECO:0000256" key="7">
    <source>
        <dbReference type="SAM" id="MobiDB-lite"/>
    </source>
</evidence>
<dbReference type="PANTHER" id="PTHR12001">
    <property type="entry name" value="GERANYLGERANYL PYROPHOSPHATE SYNTHASE"/>
    <property type="match status" value="1"/>
</dbReference>
<evidence type="ECO:0000313" key="9">
    <source>
        <dbReference type="Proteomes" id="UP000315395"/>
    </source>
</evidence>
<feature type="compositionally biased region" description="Polar residues" evidence="7">
    <location>
        <begin position="380"/>
        <end position="389"/>
    </location>
</feature>
<dbReference type="InterPro" id="IPR000092">
    <property type="entry name" value="Polyprenyl_synt"/>
</dbReference>